<accession>A0A165MWR8</accession>
<feature type="domain" description="HD-GYP" evidence="2">
    <location>
        <begin position="112"/>
        <end position="300"/>
    </location>
</feature>
<dbReference type="RefSeq" id="WP_066244310.1">
    <property type="nucleotide sequence ID" value="NZ_LRFC01000038.1"/>
</dbReference>
<dbReference type="EMBL" id="LRFC01000038">
    <property type="protein sequence ID" value="KZE63737.1"/>
    <property type="molecule type" value="Genomic_DNA"/>
</dbReference>
<comment type="caution">
    <text evidence="3">The sequence shown here is derived from an EMBL/GenBank/DDBJ whole genome shotgun (WGS) entry which is preliminary data.</text>
</comment>
<dbReference type="InterPro" id="IPR006675">
    <property type="entry name" value="HDIG_dom"/>
</dbReference>
<dbReference type="NCBIfam" id="TIGR00277">
    <property type="entry name" value="HDIG"/>
    <property type="match status" value="1"/>
</dbReference>
<evidence type="ECO:0000259" key="1">
    <source>
        <dbReference type="PROSITE" id="PS51831"/>
    </source>
</evidence>
<evidence type="ECO:0000313" key="3">
    <source>
        <dbReference type="EMBL" id="KZE63737.1"/>
    </source>
</evidence>
<dbReference type="InterPro" id="IPR011051">
    <property type="entry name" value="RmlC_Cupin_sf"/>
</dbReference>
<name>A0A165MWR8_9BACL</name>
<sequence length="300" mass="34525">MPFHIGKKGSTIEKVSFETFNIGLLARGDGVDIMLQAIEANEPFYVYPSDNPNVMEFFYILKGELSCELNGQKVHLGPQDYYYTSDLEEPVYFTAITDVEYLWVITEPTFYQLSESVTQLKDIVDQVEVKDRYTFKHSERVSLYAVQIAKKLMVPKEKVETLYIAALLHDIGKINTPTEILTKPEKLTEEEFSIIKRHPSDGAEMVKNLYYEGVAQIIEQHHERLNGSGYPKQLKGNEILLEARIIAVSDTFDAMTEDRAYRKAFDAQAAIDELIRLQESHYDKRVVDALLEILKEEKRI</sequence>
<dbReference type="PROSITE" id="PS51832">
    <property type="entry name" value="HD_GYP"/>
    <property type="match status" value="1"/>
</dbReference>
<proteinExistence type="predicted"/>
<protein>
    <submittedName>
        <fullName evidence="3">Phosphohydrolase</fullName>
    </submittedName>
</protein>
<evidence type="ECO:0000313" key="4">
    <source>
        <dbReference type="Proteomes" id="UP000076567"/>
    </source>
</evidence>
<dbReference type="Gene3D" id="2.60.120.10">
    <property type="entry name" value="Jelly Rolls"/>
    <property type="match status" value="1"/>
</dbReference>
<evidence type="ECO:0000259" key="2">
    <source>
        <dbReference type="PROSITE" id="PS51832"/>
    </source>
</evidence>
<feature type="domain" description="HD" evidence="1">
    <location>
        <begin position="134"/>
        <end position="255"/>
    </location>
</feature>
<dbReference type="InterPro" id="IPR006674">
    <property type="entry name" value="HD_domain"/>
</dbReference>
<dbReference type="GO" id="GO:0016787">
    <property type="term" value="F:hydrolase activity"/>
    <property type="evidence" value="ECO:0007669"/>
    <property type="project" value="UniProtKB-KW"/>
</dbReference>
<dbReference type="InterPro" id="IPR037522">
    <property type="entry name" value="HD_GYP_dom"/>
</dbReference>
<reference evidence="4" key="1">
    <citation type="submission" date="2016-01" db="EMBL/GenBank/DDBJ databases">
        <title>Draft genome of Chromobacterium sp. F49.</title>
        <authorList>
            <person name="Hong K.W."/>
        </authorList>
    </citation>
    <scope>NUCLEOTIDE SEQUENCE [LARGE SCALE GENOMIC DNA]</scope>
    <source>
        <strain evidence="4">P7IIIA</strain>
    </source>
</reference>
<dbReference type="OrthoDB" id="9759601at2"/>
<keyword evidence="3" id="KW-0378">Hydrolase</keyword>
<gene>
    <name evidence="3" type="ORF">AWM68_11515</name>
</gene>
<dbReference type="SUPFAM" id="SSF51182">
    <property type="entry name" value="RmlC-like cupins"/>
    <property type="match status" value="1"/>
</dbReference>
<dbReference type="PROSITE" id="PS51831">
    <property type="entry name" value="HD"/>
    <property type="match status" value="1"/>
</dbReference>
<dbReference type="Gene3D" id="1.10.3210.10">
    <property type="entry name" value="Hypothetical protein af1432"/>
    <property type="match status" value="1"/>
</dbReference>
<dbReference type="CDD" id="cd00077">
    <property type="entry name" value="HDc"/>
    <property type="match status" value="1"/>
</dbReference>
<dbReference type="Proteomes" id="UP000076567">
    <property type="component" value="Unassembled WGS sequence"/>
</dbReference>
<dbReference type="CDD" id="cd02209">
    <property type="entry name" value="cupin_XRE_C"/>
    <property type="match status" value="1"/>
</dbReference>
<dbReference type="Pfam" id="PF13487">
    <property type="entry name" value="HD_5"/>
    <property type="match status" value="1"/>
</dbReference>
<dbReference type="InterPro" id="IPR003607">
    <property type="entry name" value="HD/PDEase_dom"/>
</dbReference>
<dbReference type="PANTHER" id="PTHR43155">
    <property type="entry name" value="CYCLIC DI-GMP PHOSPHODIESTERASE PA4108-RELATED"/>
    <property type="match status" value="1"/>
</dbReference>
<dbReference type="InterPro" id="IPR014710">
    <property type="entry name" value="RmlC-like_jellyroll"/>
</dbReference>
<dbReference type="SUPFAM" id="SSF109604">
    <property type="entry name" value="HD-domain/PDEase-like"/>
    <property type="match status" value="1"/>
</dbReference>
<dbReference type="AlphaFoldDB" id="A0A165MWR8"/>
<dbReference type="SMART" id="SM00471">
    <property type="entry name" value="HDc"/>
    <property type="match status" value="1"/>
</dbReference>
<organism evidence="3 4">
    <name type="scientific">Fictibacillus phosphorivorans</name>
    <dbReference type="NCBI Taxonomy" id="1221500"/>
    <lineage>
        <taxon>Bacteria</taxon>
        <taxon>Bacillati</taxon>
        <taxon>Bacillota</taxon>
        <taxon>Bacilli</taxon>
        <taxon>Bacillales</taxon>
        <taxon>Fictibacillaceae</taxon>
        <taxon>Fictibacillus</taxon>
    </lineage>
</organism>
<keyword evidence="4" id="KW-1185">Reference proteome</keyword>